<feature type="transmembrane region" description="Helical" evidence="8">
    <location>
        <begin position="117"/>
        <end position="137"/>
    </location>
</feature>
<dbReference type="Pfam" id="PF07690">
    <property type="entry name" value="MFS_1"/>
    <property type="match status" value="2"/>
</dbReference>
<evidence type="ECO:0000313" key="10">
    <source>
        <dbReference type="EMBL" id="KGO68316.1"/>
    </source>
</evidence>
<dbReference type="GO" id="GO:0022857">
    <property type="term" value="F:transmembrane transporter activity"/>
    <property type="evidence" value="ECO:0007669"/>
    <property type="project" value="InterPro"/>
</dbReference>
<reference evidence="10 11" key="1">
    <citation type="journal article" date="2015" name="Mol. Plant Microbe Interact.">
        <title>Genome, transcriptome, and functional analyses of Penicillium expansum provide new insights into secondary metabolism and pathogenicity.</title>
        <authorList>
            <person name="Ballester A.R."/>
            <person name="Marcet-Houben M."/>
            <person name="Levin E."/>
            <person name="Sela N."/>
            <person name="Selma-Lazaro C."/>
            <person name="Carmona L."/>
            <person name="Wisniewski M."/>
            <person name="Droby S."/>
            <person name="Gonzalez-Candelas L."/>
            <person name="Gabaldon T."/>
        </authorList>
    </citation>
    <scope>NUCLEOTIDE SEQUENCE [LARGE SCALE GENOMIC DNA]</scope>
    <source>
        <strain evidence="10 11">PHI-1</strain>
    </source>
</reference>
<dbReference type="OMA" id="RIIWSSC"/>
<feature type="transmembrane region" description="Helical" evidence="8">
    <location>
        <begin position="519"/>
        <end position="538"/>
    </location>
</feature>
<evidence type="ECO:0000313" key="11">
    <source>
        <dbReference type="Proteomes" id="UP000030104"/>
    </source>
</evidence>
<dbReference type="STRING" id="40296.A0A0A2KN43"/>
<keyword evidence="11" id="KW-1185">Reference proteome</keyword>
<evidence type="ECO:0000256" key="3">
    <source>
        <dbReference type="ARBA" id="ARBA00022692"/>
    </source>
</evidence>
<name>A0A0A2KN43_PENIT</name>
<comment type="similarity">
    <text evidence="2">Belongs to the major facilitator superfamily. TCR/Tet family.</text>
</comment>
<keyword evidence="4 8" id="KW-1133">Transmembrane helix</keyword>
<dbReference type="FunFam" id="1.20.1250.20:FF:000196">
    <property type="entry name" value="MFS toxin efflux pump (AflT)"/>
    <property type="match status" value="1"/>
</dbReference>
<sequence>METDTKKFTFPDTTPATMVETESEKPPHVDDVQQNDEQEEDGEYITGFKLWAILIAGTLVQFVMMLDQSILATAVPYITDEFHSLLDVGWYGSAYQLASAAFQPLTGKLYTHLRIKWTYFAFFFVFELGSLLCAIARSSKMLIVARAIAGLGGSGLMNGGLTMISACLPKHKRPAAMGMIISIGQLGQAMGPLIGGAFTEKVTWRWCFYINLPIGGIVLALLATLEIPDRIAKPELRTLLRTIVTTLDIFGFLIFAPTAIMFFLALQYGGNQYPWGSATVIGLLVGAGVAFFLFLGWEYYRGDNAMILLSLFRKRIIWSSCLTMFFITGVLTCGAYYLPIYFQAVQGVSPIMSGVYYLPNILLQITMAMISGIMVQRFGFYLPWVVGGTALASIGYGLLTMLTPTYKTANRVGFQILAGAGLGSAAAMPMVAVQNLVPHAQISVAMAILVFFLNFGGATFLTFAETNFSQSLPVAIAHHAPGVDASAIIAAGATGFRGVVSRDQLVGVLKAYSESVDHVFYLVCASAAAAFCFAWGMGWQDIRNHRVKEQDPATP</sequence>
<proteinExistence type="inferred from homology"/>
<feature type="region of interest" description="Disordered" evidence="7">
    <location>
        <begin position="1"/>
        <end position="37"/>
    </location>
</feature>
<keyword evidence="5 8" id="KW-0472">Membrane</keyword>
<evidence type="ECO:0000256" key="7">
    <source>
        <dbReference type="SAM" id="MobiDB-lite"/>
    </source>
</evidence>
<protein>
    <submittedName>
        <fullName evidence="10">Major facilitator superfamily domain, general substrate transporter</fullName>
    </submittedName>
</protein>
<evidence type="ECO:0000256" key="5">
    <source>
        <dbReference type="ARBA" id="ARBA00023136"/>
    </source>
</evidence>
<dbReference type="EMBL" id="JQGA01001210">
    <property type="protein sequence ID" value="KGO68316.1"/>
    <property type="molecule type" value="Genomic_DNA"/>
</dbReference>
<comment type="caution">
    <text evidence="10">The sequence shown here is derived from an EMBL/GenBank/DDBJ whole genome shotgun (WGS) entry which is preliminary data.</text>
</comment>
<dbReference type="PhylomeDB" id="A0A0A2KN43"/>
<dbReference type="InterPro" id="IPR011701">
    <property type="entry name" value="MFS"/>
</dbReference>
<dbReference type="OrthoDB" id="10021397at2759"/>
<dbReference type="PANTHER" id="PTHR23501:SF193">
    <property type="entry name" value="MULTIDRUG TRANSPORTER, PUTATIVE (AFU_ORTHOLOGUE AFUA_8G00940)-RELATED"/>
    <property type="match status" value="1"/>
</dbReference>
<dbReference type="AlphaFoldDB" id="A0A0A2KN43"/>
<evidence type="ECO:0000259" key="9">
    <source>
        <dbReference type="PROSITE" id="PS50850"/>
    </source>
</evidence>
<evidence type="ECO:0000256" key="6">
    <source>
        <dbReference type="ARBA" id="ARBA00023180"/>
    </source>
</evidence>
<keyword evidence="6" id="KW-0325">Glycoprotein</keyword>
<dbReference type="PROSITE" id="PS50850">
    <property type="entry name" value="MFS"/>
    <property type="match status" value="1"/>
</dbReference>
<feature type="transmembrane region" description="Helical" evidence="8">
    <location>
        <begin position="272"/>
        <end position="295"/>
    </location>
</feature>
<dbReference type="InterPro" id="IPR020846">
    <property type="entry name" value="MFS_dom"/>
</dbReference>
<feature type="transmembrane region" description="Helical" evidence="8">
    <location>
        <begin position="316"/>
        <end position="337"/>
    </location>
</feature>
<dbReference type="PANTHER" id="PTHR23501">
    <property type="entry name" value="MAJOR FACILITATOR SUPERFAMILY"/>
    <property type="match status" value="1"/>
</dbReference>
<dbReference type="InterPro" id="IPR036259">
    <property type="entry name" value="MFS_trans_sf"/>
</dbReference>
<dbReference type="Gene3D" id="1.20.1250.20">
    <property type="entry name" value="MFS general substrate transporter like domains"/>
    <property type="match status" value="2"/>
</dbReference>
<feature type="transmembrane region" description="Helical" evidence="8">
    <location>
        <begin position="143"/>
        <end position="168"/>
    </location>
</feature>
<feature type="transmembrane region" description="Helical" evidence="8">
    <location>
        <begin position="48"/>
        <end position="66"/>
    </location>
</feature>
<feature type="transmembrane region" description="Helical" evidence="8">
    <location>
        <begin position="239"/>
        <end position="266"/>
    </location>
</feature>
<feature type="compositionally biased region" description="Basic and acidic residues" evidence="7">
    <location>
        <begin position="22"/>
        <end position="31"/>
    </location>
</feature>
<feature type="transmembrane region" description="Helical" evidence="8">
    <location>
        <begin position="444"/>
        <end position="464"/>
    </location>
</feature>
<gene>
    <name evidence="10" type="ORF">PITC_066740</name>
</gene>
<evidence type="ECO:0000256" key="1">
    <source>
        <dbReference type="ARBA" id="ARBA00004141"/>
    </source>
</evidence>
<evidence type="ECO:0000256" key="4">
    <source>
        <dbReference type="ARBA" id="ARBA00022989"/>
    </source>
</evidence>
<keyword evidence="3 8" id="KW-0812">Transmembrane</keyword>
<feature type="transmembrane region" description="Helical" evidence="8">
    <location>
        <begin position="382"/>
        <end position="402"/>
    </location>
</feature>
<dbReference type="SUPFAM" id="SSF103473">
    <property type="entry name" value="MFS general substrate transporter"/>
    <property type="match status" value="2"/>
</dbReference>
<feature type="domain" description="Major facilitator superfamily (MFS) profile" evidence="9">
    <location>
        <begin position="53"/>
        <end position="542"/>
    </location>
</feature>
<accession>A0A0A2KN43</accession>
<feature type="transmembrane region" description="Helical" evidence="8">
    <location>
        <begin position="414"/>
        <end position="432"/>
    </location>
</feature>
<feature type="transmembrane region" description="Helical" evidence="8">
    <location>
        <begin position="206"/>
        <end position="227"/>
    </location>
</feature>
<evidence type="ECO:0000256" key="8">
    <source>
        <dbReference type="SAM" id="Phobius"/>
    </source>
</evidence>
<evidence type="ECO:0000256" key="2">
    <source>
        <dbReference type="ARBA" id="ARBA00007520"/>
    </source>
</evidence>
<dbReference type="HOGENOM" id="CLU_000960_22_1_1"/>
<dbReference type="CDD" id="cd17502">
    <property type="entry name" value="MFS_Azr1_MDR_like"/>
    <property type="match status" value="1"/>
</dbReference>
<organism evidence="10 11">
    <name type="scientific">Penicillium italicum</name>
    <name type="common">Blue mold</name>
    <dbReference type="NCBI Taxonomy" id="40296"/>
    <lineage>
        <taxon>Eukaryota</taxon>
        <taxon>Fungi</taxon>
        <taxon>Dikarya</taxon>
        <taxon>Ascomycota</taxon>
        <taxon>Pezizomycotina</taxon>
        <taxon>Eurotiomycetes</taxon>
        <taxon>Eurotiomycetidae</taxon>
        <taxon>Eurotiales</taxon>
        <taxon>Aspergillaceae</taxon>
        <taxon>Penicillium</taxon>
    </lineage>
</organism>
<dbReference type="GO" id="GO:0005886">
    <property type="term" value="C:plasma membrane"/>
    <property type="evidence" value="ECO:0007669"/>
    <property type="project" value="TreeGrafter"/>
</dbReference>
<feature type="transmembrane region" description="Helical" evidence="8">
    <location>
        <begin position="357"/>
        <end position="375"/>
    </location>
</feature>
<dbReference type="Proteomes" id="UP000030104">
    <property type="component" value="Unassembled WGS sequence"/>
</dbReference>
<comment type="subcellular location">
    <subcellularLocation>
        <location evidence="1">Membrane</location>
        <topology evidence="1">Multi-pass membrane protein</topology>
    </subcellularLocation>
</comment>